<dbReference type="Pfam" id="PF00027">
    <property type="entry name" value="cNMP_binding"/>
    <property type="match status" value="1"/>
</dbReference>
<evidence type="ECO:0000259" key="1">
    <source>
        <dbReference type="PROSITE" id="PS50042"/>
    </source>
</evidence>
<dbReference type="CDD" id="cd00038">
    <property type="entry name" value="CAP_ED"/>
    <property type="match status" value="1"/>
</dbReference>
<evidence type="ECO:0000313" key="2">
    <source>
        <dbReference type="EMBL" id="MFC3230035.1"/>
    </source>
</evidence>
<sequence length="122" mass="13353">MSEPEHANPFRKLTFGGNQEIFTEGQRGDVMYFVEEGQVRIWTGRPPNDRTLATVGPGGFFGEMALVDGKPRSANATSMGFVAVRAIPGTTLRRKLANADPFLKALVRILVENLRSTSTTGR</sequence>
<dbReference type="PROSITE" id="PS50042">
    <property type="entry name" value="CNMP_BINDING_3"/>
    <property type="match status" value="1"/>
</dbReference>
<dbReference type="SMART" id="SM00100">
    <property type="entry name" value="cNMP"/>
    <property type="match status" value="1"/>
</dbReference>
<accession>A0ABV7L5U0</accession>
<dbReference type="Gene3D" id="2.60.120.10">
    <property type="entry name" value="Jelly Rolls"/>
    <property type="match status" value="1"/>
</dbReference>
<dbReference type="Proteomes" id="UP001595528">
    <property type="component" value="Unassembled WGS sequence"/>
</dbReference>
<comment type="caution">
    <text evidence="2">The sequence shown here is derived from an EMBL/GenBank/DDBJ whole genome shotgun (WGS) entry which is preliminary data.</text>
</comment>
<gene>
    <name evidence="2" type="ORF">ACFOGJ_22480</name>
</gene>
<dbReference type="PROSITE" id="PS00889">
    <property type="entry name" value="CNMP_BINDING_2"/>
    <property type="match status" value="1"/>
</dbReference>
<evidence type="ECO:0000313" key="3">
    <source>
        <dbReference type="Proteomes" id="UP001595528"/>
    </source>
</evidence>
<dbReference type="SUPFAM" id="SSF51206">
    <property type="entry name" value="cAMP-binding domain-like"/>
    <property type="match status" value="1"/>
</dbReference>
<name>A0ABV7L5U0_9PROT</name>
<dbReference type="EMBL" id="JBHRTR010000036">
    <property type="protein sequence ID" value="MFC3230035.1"/>
    <property type="molecule type" value="Genomic_DNA"/>
</dbReference>
<dbReference type="RefSeq" id="WP_379904818.1">
    <property type="nucleotide sequence ID" value="NZ_JBHRTR010000036.1"/>
</dbReference>
<dbReference type="InterPro" id="IPR000595">
    <property type="entry name" value="cNMP-bd_dom"/>
</dbReference>
<dbReference type="PANTHER" id="PTHR23011">
    <property type="entry name" value="CYCLIC NUCLEOTIDE-BINDING DOMAIN CONTAINING PROTEIN"/>
    <property type="match status" value="1"/>
</dbReference>
<keyword evidence="3" id="KW-1185">Reference proteome</keyword>
<proteinExistence type="predicted"/>
<dbReference type="PRINTS" id="PR00103">
    <property type="entry name" value="CAMPKINASE"/>
</dbReference>
<dbReference type="InterPro" id="IPR018488">
    <property type="entry name" value="cNMP-bd_CS"/>
</dbReference>
<protein>
    <submittedName>
        <fullName evidence="2">Crp/Fnr family transcriptional regulator</fullName>
    </submittedName>
</protein>
<organism evidence="2 3">
    <name type="scientific">Marinibaculum pumilum</name>
    <dbReference type="NCBI Taxonomy" id="1766165"/>
    <lineage>
        <taxon>Bacteria</taxon>
        <taxon>Pseudomonadati</taxon>
        <taxon>Pseudomonadota</taxon>
        <taxon>Alphaproteobacteria</taxon>
        <taxon>Rhodospirillales</taxon>
        <taxon>Rhodospirillaceae</taxon>
        <taxon>Marinibaculum</taxon>
    </lineage>
</organism>
<feature type="domain" description="Cyclic nucleotide-binding" evidence="1">
    <location>
        <begin position="15"/>
        <end position="113"/>
    </location>
</feature>
<dbReference type="InterPro" id="IPR014710">
    <property type="entry name" value="RmlC-like_jellyroll"/>
</dbReference>
<dbReference type="PANTHER" id="PTHR23011:SF28">
    <property type="entry name" value="CYCLIC NUCLEOTIDE-BINDING DOMAIN CONTAINING PROTEIN"/>
    <property type="match status" value="1"/>
</dbReference>
<reference evidence="3" key="1">
    <citation type="journal article" date="2019" name="Int. J. Syst. Evol. Microbiol.">
        <title>The Global Catalogue of Microorganisms (GCM) 10K type strain sequencing project: providing services to taxonomists for standard genome sequencing and annotation.</title>
        <authorList>
            <consortium name="The Broad Institute Genomics Platform"/>
            <consortium name="The Broad Institute Genome Sequencing Center for Infectious Disease"/>
            <person name="Wu L."/>
            <person name="Ma J."/>
        </authorList>
    </citation>
    <scope>NUCLEOTIDE SEQUENCE [LARGE SCALE GENOMIC DNA]</scope>
    <source>
        <strain evidence="3">KCTC 42964</strain>
    </source>
</reference>
<dbReference type="InterPro" id="IPR018490">
    <property type="entry name" value="cNMP-bd_dom_sf"/>
</dbReference>